<proteinExistence type="inferred from homology"/>
<dbReference type="InterPro" id="IPR047021">
    <property type="entry name" value="REXO1/3/4-like"/>
</dbReference>
<dbReference type="EMBL" id="JAHLQT010002318">
    <property type="protein sequence ID" value="KAG7177431.1"/>
    <property type="molecule type" value="Genomic_DNA"/>
</dbReference>
<evidence type="ECO:0000313" key="10">
    <source>
        <dbReference type="Proteomes" id="UP000747542"/>
    </source>
</evidence>
<evidence type="ECO:0000259" key="8">
    <source>
        <dbReference type="SMART" id="SM00479"/>
    </source>
</evidence>
<evidence type="ECO:0000256" key="6">
    <source>
        <dbReference type="ARBA" id="ARBA00023242"/>
    </source>
</evidence>
<dbReference type="Gene3D" id="3.30.420.10">
    <property type="entry name" value="Ribonuclease H-like superfamily/Ribonuclease H"/>
    <property type="match status" value="1"/>
</dbReference>
<accession>A0A8J5NE61</accession>
<gene>
    <name evidence="9" type="primary">Rexo1-L3</name>
    <name evidence="9" type="ORF">Hamer_G016724</name>
</gene>
<comment type="subcellular location">
    <subcellularLocation>
        <location evidence="1">Nucleus</location>
    </subcellularLocation>
</comment>
<comment type="similarity">
    <text evidence="2">Belongs to the REXO1/REXO3 family.</text>
</comment>
<feature type="domain" description="Exonuclease" evidence="8">
    <location>
        <begin position="272"/>
        <end position="429"/>
    </location>
</feature>
<dbReference type="SUPFAM" id="SSF53098">
    <property type="entry name" value="Ribonuclease H-like"/>
    <property type="match status" value="1"/>
</dbReference>
<keyword evidence="3" id="KW-0540">Nuclease</keyword>
<dbReference type="AlphaFoldDB" id="A0A8J5NE61"/>
<evidence type="ECO:0000256" key="5">
    <source>
        <dbReference type="ARBA" id="ARBA00022839"/>
    </source>
</evidence>
<dbReference type="InterPro" id="IPR013520">
    <property type="entry name" value="Ribonucl_H"/>
</dbReference>
<organism evidence="9 10">
    <name type="scientific">Homarus americanus</name>
    <name type="common">American lobster</name>
    <dbReference type="NCBI Taxonomy" id="6706"/>
    <lineage>
        <taxon>Eukaryota</taxon>
        <taxon>Metazoa</taxon>
        <taxon>Ecdysozoa</taxon>
        <taxon>Arthropoda</taxon>
        <taxon>Crustacea</taxon>
        <taxon>Multicrustacea</taxon>
        <taxon>Malacostraca</taxon>
        <taxon>Eumalacostraca</taxon>
        <taxon>Eucarida</taxon>
        <taxon>Decapoda</taxon>
        <taxon>Pleocyemata</taxon>
        <taxon>Astacidea</taxon>
        <taxon>Nephropoidea</taxon>
        <taxon>Nephropidae</taxon>
        <taxon>Homarus</taxon>
    </lineage>
</organism>
<feature type="non-terminal residue" evidence="9">
    <location>
        <position position="464"/>
    </location>
</feature>
<dbReference type="GO" id="GO:0003676">
    <property type="term" value="F:nucleic acid binding"/>
    <property type="evidence" value="ECO:0007669"/>
    <property type="project" value="InterPro"/>
</dbReference>
<feature type="region of interest" description="Disordered" evidence="7">
    <location>
        <begin position="1"/>
        <end position="118"/>
    </location>
</feature>
<keyword evidence="10" id="KW-1185">Reference proteome</keyword>
<dbReference type="PANTHER" id="PTHR12801">
    <property type="entry name" value="RNA EXONUCLEASE REXO1 / RECO3 FAMILY MEMBER-RELATED"/>
    <property type="match status" value="1"/>
</dbReference>
<protein>
    <submittedName>
        <fullName evidence="9">RNA exonuclease 1-like 3</fullName>
    </submittedName>
</protein>
<dbReference type="SMART" id="SM00479">
    <property type="entry name" value="EXOIII"/>
    <property type="match status" value="1"/>
</dbReference>
<evidence type="ECO:0000256" key="3">
    <source>
        <dbReference type="ARBA" id="ARBA00022722"/>
    </source>
</evidence>
<dbReference type="CDD" id="cd06145">
    <property type="entry name" value="REX1_like"/>
    <property type="match status" value="1"/>
</dbReference>
<evidence type="ECO:0000256" key="7">
    <source>
        <dbReference type="SAM" id="MobiDB-lite"/>
    </source>
</evidence>
<name>A0A8J5NE61_HOMAM</name>
<dbReference type="PANTHER" id="PTHR12801:SF115">
    <property type="entry name" value="FI18136P1-RELATED"/>
    <property type="match status" value="1"/>
</dbReference>
<dbReference type="GO" id="GO:0005634">
    <property type="term" value="C:nucleus"/>
    <property type="evidence" value="ECO:0007669"/>
    <property type="project" value="UniProtKB-SubCell"/>
</dbReference>
<evidence type="ECO:0000313" key="9">
    <source>
        <dbReference type="EMBL" id="KAG7177431.1"/>
    </source>
</evidence>
<dbReference type="InterPro" id="IPR036397">
    <property type="entry name" value="RNaseH_sf"/>
</dbReference>
<comment type="caution">
    <text evidence="9">The sequence shown here is derived from an EMBL/GenBank/DDBJ whole genome shotgun (WGS) entry which is preliminary data.</text>
</comment>
<keyword evidence="5 9" id="KW-0269">Exonuclease</keyword>
<dbReference type="InterPro" id="IPR034922">
    <property type="entry name" value="REX1-like_exo"/>
</dbReference>
<evidence type="ECO:0000256" key="1">
    <source>
        <dbReference type="ARBA" id="ARBA00004123"/>
    </source>
</evidence>
<dbReference type="InterPro" id="IPR012337">
    <property type="entry name" value="RNaseH-like_sf"/>
</dbReference>
<evidence type="ECO:0000256" key="2">
    <source>
        <dbReference type="ARBA" id="ARBA00006357"/>
    </source>
</evidence>
<feature type="compositionally biased region" description="Low complexity" evidence="7">
    <location>
        <begin position="1"/>
        <end position="11"/>
    </location>
</feature>
<dbReference type="GO" id="GO:0004527">
    <property type="term" value="F:exonuclease activity"/>
    <property type="evidence" value="ECO:0007669"/>
    <property type="project" value="UniProtKB-KW"/>
</dbReference>
<dbReference type="Proteomes" id="UP000747542">
    <property type="component" value="Unassembled WGS sequence"/>
</dbReference>
<sequence length="464" mass="52741">MEAPEENANTTEAKETPEDNANTSEAKETPEDNNHTSEAKATPEDKDHISEVKVTPEDKDHTSEVKATPEDKDHTSEVKVTPEDKDHTSEAKATLEDKDHTSEVKVTPEDKDHTSEVKVTPEDNLYTSKDKVTPVDPTFYSRLEAFKLSESNLSRFNYPRPHKLQHDKAELHNLADQLSFYKVIPGPNKRTCKRCELTYSVQNNGRPALKVECVYHMRRLAKTRRPFYPCCSGKISSRPCKRAPLHVTSDINPNNLHGFLNIQLNNKVSEPGVYALDCEMIFTTEGMDVAAISVVDSECEVVYETLVVPNAPILDYNTEFSELTEKQFQKVTTRLTDVHAKFLTLFGSKTILVGHGLENDLIRLKVMHNHIVDTCHLYPHPKGLPFRRSLFHLKNDYLSSTTFVSGLKCRGDAVACMKLALRKCEVYSSLPEEMVYQENMGNHLRERSLNYDGYYYYIPGPFLL</sequence>
<reference evidence="9" key="1">
    <citation type="journal article" date="2021" name="Sci. Adv.">
        <title>The American lobster genome reveals insights on longevity, neural, and immune adaptations.</title>
        <authorList>
            <person name="Polinski J.M."/>
            <person name="Zimin A.V."/>
            <person name="Clark K.F."/>
            <person name="Kohn A.B."/>
            <person name="Sadowski N."/>
            <person name="Timp W."/>
            <person name="Ptitsyn A."/>
            <person name="Khanna P."/>
            <person name="Romanova D.Y."/>
            <person name="Williams P."/>
            <person name="Greenwood S.J."/>
            <person name="Moroz L.L."/>
            <person name="Walt D.R."/>
            <person name="Bodnar A.G."/>
        </authorList>
    </citation>
    <scope>NUCLEOTIDE SEQUENCE</scope>
    <source>
        <strain evidence="9">GMGI-L3</strain>
    </source>
</reference>
<keyword evidence="4" id="KW-0378">Hydrolase</keyword>
<keyword evidence="6" id="KW-0539">Nucleus</keyword>
<feature type="compositionally biased region" description="Basic and acidic residues" evidence="7">
    <location>
        <begin position="25"/>
        <end position="118"/>
    </location>
</feature>
<evidence type="ECO:0000256" key="4">
    <source>
        <dbReference type="ARBA" id="ARBA00022801"/>
    </source>
</evidence>